<comment type="caution">
    <text evidence="2">The sequence shown here is derived from an EMBL/GenBank/DDBJ whole genome shotgun (WGS) entry which is preliminary data.</text>
</comment>
<evidence type="ECO:0000313" key="2">
    <source>
        <dbReference type="EMBL" id="SPO61076.1"/>
    </source>
</evidence>
<keyword evidence="1" id="KW-1133">Transmembrane helix</keyword>
<keyword evidence="1" id="KW-0472">Membrane</keyword>
<dbReference type="Proteomes" id="UP000294335">
    <property type="component" value="Unassembled WGS sequence"/>
</dbReference>
<protein>
    <submittedName>
        <fullName evidence="2">Uncharacterized protein</fullName>
    </submittedName>
</protein>
<evidence type="ECO:0000313" key="3">
    <source>
        <dbReference type="Proteomes" id="UP000294335"/>
    </source>
</evidence>
<feature type="transmembrane region" description="Helical" evidence="1">
    <location>
        <begin position="154"/>
        <end position="172"/>
    </location>
</feature>
<feature type="transmembrane region" description="Helical" evidence="1">
    <location>
        <begin position="129"/>
        <end position="148"/>
    </location>
</feature>
<organism evidence="2 3">
    <name type="scientific">Pseudomonas inefficax</name>
    <dbReference type="NCBI Taxonomy" id="2078786"/>
    <lineage>
        <taxon>Bacteria</taxon>
        <taxon>Pseudomonadati</taxon>
        <taxon>Pseudomonadota</taxon>
        <taxon>Gammaproteobacteria</taxon>
        <taxon>Pseudomonadales</taxon>
        <taxon>Pseudomonadaceae</taxon>
        <taxon>Pseudomonas</taxon>
    </lineage>
</organism>
<feature type="transmembrane region" description="Helical" evidence="1">
    <location>
        <begin position="47"/>
        <end position="73"/>
    </location>
</feature>
<dbReference type="EMBL" id="OPYN01000114">
    <property type="protein sequence ID" value="SPO61076.1"/>
    <property type="molecule type" value="Genomic_DNA"/>
</dbReference>
<sequence length="383" mass="41160">MRSLRDAAASSGSVKLLLALGGIWFQQDSLGKNYRALQETHQNNPEALAAIWSSSLGLLGASVEAAGLVVALVRPKIPWPGTVTTISLGTGIARFGAGISALAGVMDAAQYRYANLRSERVGDGSAARLYRFASATSFGAAAFGVWAAFGSSALLGPIGISITLGIAAYLLATSAKHKESSATQIWARNARWGLPESHRQWVTNTDMDAAIAALNASLLGLEAEVSIQIQFEINHSIDKENASTIFTSDSNAVPASVGLIFFVRIPNFNQHLSHYEWSLSLYHGPRGSELAVLSADSSSPLELQAQDRATNKLFSRTPEQPFTKVDPMTKALTIQGTLPLSDHHTIQAIEFTLNFWPDKDDKTTLAQVVLIENEIRTNKGKKK</sequence>
<gene>
    <name evidence="2" type="ORF">JV551A3_V1_1140015</name>
</gene>
<accession>A0AAQ1STN3</accession>
<dbReference type="AlphaFoldDB" id="A0AAQ1STN3"/>
<reference evidence="2 3" key="1">
    <citation type="submission" date="2018-02" db="EMBL/GenBank/DDBJ databases">
        <authorList>
            <person name="Dubost A."/>
        </authorList>
    </citation>
    <scope>NUCLEOTIDE SEQUENCE [LARGE SCALE GENOMIC DNA]</scope>
    <source>
        <strain evidence="3">JV551A3</strain>
    </source>
</reference>
<evidence type="ECO:0000256" key="1">
    <source>
        <dbReference type="SAM" id="Phobius"/>
    </source>
</evidence>
<keyword evidence="1" id="KW-0812">Transmembrane</keyword>
<keyword evidence="3" id="KW-1185">Reference proteome</keyword>
<proteinExistence type="predicted"/>
<name>A0AAQ1STN3_9PSED</name>